<comment type="caution">
    <text evidence="2">The sequence shown here is derived from an EMBL/GenBank/DDBJ whole genome shotgun (WGS) entry which is preliminary data.</text>
</comment>
<dbReference type="EMBL" id="BLXT01003699">
    <property type="protein sequence ID" value="GFO02985.1"/>
    <property type="molecule type" value="Genomic_DNA"/>
</dbReference>
<evidence type="ECO:0000313" key="3">
    <source>
        <dbReference type="Proteomes" id="UP000735302"/>
    </source>
</evidence>
<gene>
    <name evidence="2" type="ORF">PoB_002949000</name>
</gene>
<name>A0AAV4A831_9GAST</name>
<evidence type="ECO:0000256" key="1">
    <source>
        <dbReference type="SAM" id="MobiDB-lite"/>
    </source>
</evidence>
<sequence length="109" mass="12570">MTRRIRSCPNWKKQREQNGQNQRAIRKDKLPLVKSDFRKTGLEAVRECSPVIATVIKGLADLKRPSYPFSAGWTQGSNGKFTWSGLGFQPRTSYQMSYRFTFVNKVGWP</sequence>
<organism evidence="2 3">
    <name type="scientific">Plakobranchus ocellatus</name>
    <dbReference type="NCBI Taxonomy" id="259542"/>
    <lineage>
        <taxon>Eukaryota</taxon>
        <taxon>Metazoa</taxon>
        <taxon>Spiralia</taxon>
        <taxon>Lophotrochozoa</taxon>
        <taxon>Mollusca</taxon>
        <taxon>Gastropoda</taxon>
        <taxon>Heterobranchia</taxon>
        <taxon>Euthyneura</taxon>
        <taxon>Panpulmonata</taxon>
        <taxon>Sacoglossa</taxon>
        <taxon>Placobranchoidea</taxon>
        <taxon>Plakobranchidae</taxon>
        <taxon>Plakobranchus</taxon>
    </lineage>
</organism>
<reference evidence="2 3" key="1">
    <citation type="journal article" date="2021" name="Elife">
        <title>Chloroplast acquisition without the gene transfer in kleptoplastic sea slugs, Plakobranchus ocellatus.</title>
        <authorList>
            <person name="Maeda T."/>
            <person name="Takahashi S."/>
            <person name="Yoshida T."/>
            <person name="Shimamura S."/>
            <person name="Takaki Y."/>
            <person name="Nagai Y."/>
            <person name="Toyoda A."/>
            <person name="Suzuki Y."/>
            <person name="Arimoto A."/>
            <person name="Ishii H."/>
            <person name="Satoh N."/>
            <person name="Nishiyama T."/>
            <person name="Hasebe M."/>
            <person name="Maruyama T."/>
            <person name="Minagawa J."/>
            <person name="Obokata J."/>
            <person name="Shigenobu S."/>
        </authorList>
    </citation>
    <scope>NUCLEOTIDE SEQUENCE [LARGE SCALE GENOMIC DNA]</scope>
</reference>
<evidence type="ECO:0000313" key="2">
    <source>
        <dbReference type="EMBL" id="GFO02985.1"/>
    </source>
</evidence>
<feature type="region of interest" description="Disordered" evidence="1">
    <location>
        <begin position="1"/>
        <end position="25"/>
    </location>
</feature>
<accession>A0AAV4A831</accession>
<protein>
    <submittedName>
        <fullName evidence="2">Uncharacterized protein</fullName>
    </submittedName>
</protein>
<dbReference type="Proteomes" id="UP000735302">
    <property type="component" value="Unassembled WGS sequence"/>
</dbReference>
<dbReference type="AlphaFoldDB" id="A0AAV4A831"/>
<proteinExistence type="predicted"/>
<keyword evidence="3" id="KW-1185">Reference proteome</keyword>